<reference evidence="13" key="1">
    <citation type="journal article" date="2018" name="Nat. Microbiol.">
        <title>Leveraging single-cell genomics to expand the fungal tree of life.</title>
        <authorList>
            <person name="Ahrendt S.R."/>
            <person name="Quandt C.A."/>
            <person name="Ciobanu D."/>
            <person name="Clum A."/>
            <person name="Salamov A."/>
            <person name="Andreopoulos B."/>
            <person name="Cheng J.F."/>
            <person name="Woyke T."/>
            <person name="Pelin A."/>
            <person name="Henrissat B."/>
            <person name="Reynolds N.K."/>
            <person name="Benny G.L."/>
            <person name="Smith M.E."/>
            <person name="James T.Y."/>
            <person name="Grigoriev I.V."/>
        </authorList>
    </citation>
    <scope>NUCLEOTIDE SEQUENCE [LARGE SCALE GENOMIC DNA]</scope>
    <source>
        <strain evidence="13">RSA 1356</strain>
    </source>
</reference>
<dbReference type="Pfam" id="PF03259">
    <property type="entry name" value="Robl_LC7"/>
    <property type="match status" value="1"/>
</dbReference>
<dbReference type="GO" id="GO:0007018">
    <property type="term" value="P:microtubule-based movement"/>
    <property type="evidence" value="ECO:0007669"/>
    <property type="project" value="UniProtKB-UniRule"/>
</dbReference>
<proteinExistence type="inferred from homology"/>
<evidence type="ECO:0000256" key="8">
    <source>
        <dbReference type="ARBA" id="ARBA00023212"/>
    </source>
</evidence>
<dbReference type="PANTHER" id="PTHR10779">
    <property type="entry name" value="DYNEIN LIGHT CHAIN ROADBLOCK"/>
    <property type="match status" value="1"/>
</dbReference>
<evidence type="ECO:0000259" key="11">
    <source>
        <dbReference type="SMART" id="SM00960"/>
    </source>
</evidence>
<dbReference type="GO" id="GO:0005874">
    <property type="term" value="C:microtubule"/>
    <property type="evidence" value="ECO:0007669"/>
    <property type="project" value="UniProtKB-UniRule"/>
</dbReference>
<feature type="domain" description="Roadblock/LAMTOR2" evidence="11">
    <location>
        <begin position="5"/>
        <end position="95"/>
    </location>
</feature>
<comment type="function">
    <text evidence="9">Acts as one of several non-catalytic accessory components of the cytoplasmic dynein 1 complex that are thought to be involved in linking dynein to cargos and to adapter proteins that regulate dynein function. Cytoplasmic dynein 1 acts as a motor for the intracellular retrograde motility of vesicles and organelles along microtubules.</text>
</comment>
<keyword evidence="4 10" id="KW-0963">Cytoplasm</keyword>
<evidence type="ECO:0000256" key="2">
    <source>
        <dbReference type="ARBA" id="ARBA00007191"/>
    </source>
</evidence>
<organism evidence="12 13">
    <name type="scientific">Thamnocephalis sphaerospora</name>
    <dbReference type="NCBI Taxonomy" id="78915"/>
    <lineage>
        <taxon>Eukaryota</taxon>
        <taxon>Fungi</taxon>
        <taxon>Fungi incertae sedis</taxon>
        <taxon>Zoopagomycota</taxon>
        <taxon>Zoopagomycotina</taxon>
        <taxon>Zoopagomycetes</taxon>
        <taxon>Zoopagales</taxon>
        <taxon>Sigmoideomycetaceae</taxon>
        <taxon>Thamnocephalis</taxon>
    </lineage>
</organism>
<keyword evidence="5 10" id="KW-0493">Microtubule</keyword>
<dbReference type="Gene3D" id="3.30.450.30">
    <property type="entry name" value="Dynein light chain 2a, cytoplasmic"/>
    <property type="match status" value="1"/>
</dbReference>
<keyword evidence="8 10" id="KW-0206">Cytoskeleton</keyword>
<dbReference type="GO" id="GO:0005737">
    <property type="term" value="C:cytoplasm"/>
    <property type="evidence" value="ECO:0007669"/>
    <property type="project" value="UniProtKB-UniRule"/>
</dbReference>
<dbReference type="AlphaFoldDB" id="A0A4P9XGD9"/>
<gene>
    <name evidence="12" type="ORF">THASP1DRAFT_35476</name>
</gene>
<keyword evidence="13" id="KW-1185">Reference proteome</keyword>
<dbReference type="GO" id="GO:0005868">
    <property type="term" value="C:cytoplasmic dynein complex"/>
    <property type="evidence" value="ECO:0007669"/>
    <property type="project" value="UniProtKB-UniRule"/>
</dbReference>
<name>A0A4P9XGD9_9FUNG</name>
<sequence length="103" mass="11571">MAASVAATLNRLATRKGVHGVVILNRQGMAIRSTLPADLTRQYAHLLNALVVQARNTVRDLDSDGQNELTFMRIRTKKHEIMVAPNHDYLLIVVQNPQEQFQP</sequence>
<protein>
    <recommendedName>
        <fullName evidence="10">Dynein light chain roadblock</fullName>
    </recommendedName>
</protein>
<evidence type="ECO:0000256" key="6">
    <source>
        <dbReference type="ARBA" id="ARBA00023017"/>
    </source>
</evidence>
<dbReference type="GO" id="GO:0045505">
    <property type="term" value="F:dynein intermediate chain binding"/>
    <property type="evidence" value="ECO:0007669"/>
    <property type="project" value="UniProtKB-UniRule"/>
</dbReference>
<evidence type="ECO:0000256" key="9">
    <source>
        <dbReference type="ARBA" id="ARBA00025362"/>
    </source>
</evidence>
<dbReference type="FunFam" id="3.30.450.30:FF:000009">
    <property type="entry name" value="Dynein light chain roadblock"/>
    <property type="match status" value="1"/>
</dbReference>
<dbReference type="STRING" id="78915.A0A4P9XGD9"/>
<evidence type="ECO:0000256" key="1">
    <source>
        <dbReference type="ARBA" id="ARBA00004245"/>
    </source>
</evidence>
<comment type="subcellular location">
    <subcellularLocation>
        <location evidence="1 10">Cytoplasm</location>
        <location evidence="1 10">Cytoskeleton</location>
    </subcellularLocation>
</comment>
<dbReference type="OrthoDB" id="9985637at2759"/>
<dbReference type="Proteomes" id="UP000271241">
    <property type="component" value="Unassembled WGS sequence"/>
</dbReference>
<dbReference type="EMBL" id="KZ993541">
    <property type="protein sequence ID" value="RKP04672.1"/>
    <property type="molecule type" value="Genomic_DNA"/>
</dbReference>
<keyword evidence="7 10" id="KW-0505">Motor protein</keyword>
<keyword evidence="3 10" id="KW-0813">Transport</keyword>
<evidence type="ECO:0000256" key="4">
    <source>
        <dbReference type="ARBA" id="ARBA00022490"/>
    </source>
</evidence>
<evidence type="ECO:0000313" key="12">
    <source>
        <dbReference type="EMBL" id="RKP04672.1"/>
    </source>
</evidence>
<dbReference type="InterPro" id="IPR004942">
    <property type="entry name" value="Roadblock/LAMTOR2_dom"/>
</dbReference>
<evidence type="ECO:0000256" key="5">
    <source>
        <dbReference type="ARBA" id="ARBA00022701"/>
    </source>
</evidence>
<dbReference type="InterPro" id="IPR016561">
    <property type="entry name" value="DYNLRB1/2"/>
</dbReference>
<comment type="similarity">
    <text evidence="2 10">Belongs to the GAMAD family.</text>
</comment>
<accession>A0A4P9XGD9</accession>
<evidence type="ECO:0000256" key="10">
    <source>
        <dbReference type="PIRNR" id="PIRNR009998"/>
    </source>
</evidence>
<dbReference type="PIRSF" id="PIRSF009998">
    <property type="entry name" value="DLC7"/>
    <property type="match status" value="1"/>
</dbReference>
<evidence type="ECO:0000256" key="3">
    <source>
        <dbReference type="ARBA" id="ARBA00022448"/>
    </source>
</evidence>
<dbReference type="SMART" id="SM00960">
    <property type="entry name" value="Robl_LC7"/>
    <property type="match status" value="1"/>
</dbReference>
<dbReference type="SUPFAM" id="SSF103196">
    <property type="entry name" value="Roadblock/LC7 domain"/>
    <property type="match status" value="1"/>
</dbReference>
<keyword evidence="6 10" id="KW-0243">Dynein</keyword>
<evidence type="ECO:0000313" key="13">
    <source>
        <dbReference type="Proteomes" id="UP000271241"/>
    </source>
</evidence>
<evidence type="ECO:0000256" key="7">
    <source>
        <dbReference type="ARBA" id="ARBA00023175"/>
    </source>
</evidence>